<evidence type="ECO:0000313" key="1">
    <source>
        <dbReference type="EnsemblPlants" id="Kaladp0022s0002.1.v1.1"/>
    </source>
</evidence>
<keyword evidence="2" id="KW-1185">Reference proteome</keyword>
<dbReference type="Gramene" id="Kaladp0022s0002.1.v1.1">
    <property type="protein sequence ID" value="Kaladp0022s0002.1.v1.1"/>
    <property type="gene ID" value="Kaladp0022s0002.v1.1"/>
</dbReference>
<dbReference type="EnsemblPlants" id="Kaladp0022s0002.1.v1.1">
    <property type="protein sequence ID" value="Kaladp0022s0002.1.v1.1"/>
    <property type="gene ID" value="Kaladp0022s0002.v1.1"/>
</dbReference>
<protein>
    <submittedName>
        <fullName evidence="1">Uncharacterized protein</fullName>
    </submittedName>
</protein>
<accession>A0A7N0ZRP2</accession>
<evidence type="ECO:0000313" key="2">
    <source>
        <dbReference type="Proteomes" id="UP000594263"/>
    </source>
</evidence>
<dbReference type="AlphaFoldDB" id="A0A7N0ZRP2"/>
<organism evidence="1 2">
    <name type="scientific">Kalanchoe fedtschenkoi</name>
    <name type="common">Lavender scallops</name>
    <name type="synonym">South American air plant</name>
    <dbReference type="NCBI Taxonomy" id="63787"/>
    <lineage>
        <taxon>Eukaryota</taxon>
        <taxon>Viridiplantae</taxon>
        <taxon>Streptophyta</taxon>
        <taxon>Embryophyta</taxon>
        <taxon>Tracheophyta</taxon>
        <taxon>Spermatophyta</taxon>
        <taxon>Magnoliopsida</taxon>
        <taxon>eudicotyledons</taxon>
        <taxon>Gunneridae</taxon>
        <taxon>Pentapetalae</taxon>
        <taxon>Saxifragales</taxon>
        <taxon>Crassulaceae</taxon>
        <taxon>Kalanchoe</taxon>
    </lineage>
</organism>
<sequence>MATADVLQRRARPVRFPLRPSQRRTCEITWIIGGEEAGVS</sequence>
<dbReference type="Proteomes" id="UP000594263">
    <property type="component" value="Unplaced"/>
</dbReference>
<reference evidence="1" key="1">
    <citation type="submission" date="2021-01" db="UniProtKB">
        <authorList>
            <consortium name="EnsemblPlants"/>
        </authorList>
    </citation>
    <scope>IDENTIFICATION</scope>
</reference>
<proteinExistence type="predicted"/>
<name>A0A7N0ZRP2_KALFE</name>